<feature type="domain" description="Transglutaminase-like" evidence="1">
    <location>
        <begin position="168"/>
        <end position="260"/>
    </location>
</feature>
<gene>
    <name evidence="2" type="ordered locus">Psta_1539</name>
</gene>
<dbReference type="Gene3D" id="3.10.620.30">
    <property type="match status" value="1"/>
</dbReference>
<dbReference type="EMBL" id="CP001848">
    <property type="protein sequence ID" value="ADB16214.1"/>
    <property type="molecule type" value="Genomic_DNA"/>
</dbReference>
<name>D2QXM9_PIRSD</name>
<protein>
    <submittedName>
        <fullName evidence="2">Transglutaminase domain protein</fullName>
    </submittedName>
</protein>
<dbReference type="SUPFAM" id="SSF54001">
    <property type="entry name" value="Cysteine proteinases"/>
    <property type="match status" value="1"/>
</dbReference>
<dbReference type="PANTHER" id="PTHR33490:SF3">
    <property type="entry name" value="CONSERVED INTEGRAL MEMBRANE PROTEIN"/>
    <property type="match status" value="1"/>
</dbReference>
<sequence>MLNLRWMAVVGFLAVMTLVHREAKAQFDAKPQPAGGAKLDKSATQTWEVGVRVQAVGGDCLGLFGTIPIPTDWPEQSVKVVGEDITANTRNLKFRMIDGGVKQMVFEIPQLPGGEKASAILTLEITKNALAPPADTSGLVIPKDPPRDVRKYLGPSPLIESTNTKIKALGKELMADKSTAWEQVEAIYDGVRSKVNLGGTKQMGAAAALKEGSATKEDLTSLFVATCRSQKIPARIVWVTDSLYAEFYLEDAEEKGNWYPCQVAGAREFGGVTDTRPILQKGDNIRVPERKEPYRFVPEFFTGKKALGKPQVEFVRRLEPVQ</sequence>
<dbReference type="Proteomes" id="UP000001887">
    <property type="component" value="Chromosome"/>
</dbReference>
<dbReference type="STRING" id="530564.Psta_1539"/>
<dbReference type="OrthoDB" id="9804872at2"/>
<evidence type="ECO:0000259" key="1">
    <source>
        <dbReference type="Pfam" id="PF01841"/>
    </source>
</evidence>
<keyword evidence="3" id="KW-1185">Reference proteome</keyword>
<dbReference type="eggNOG" id="COG1305">
    <property type="taxonomic scope" value="Bacteria"/>
</dbReference>
<dbReference type="AlphaFoldDB" id="D2QXM9"/>
<evidence type="ECO:0000313" key="2">
    <source>
        <dbReference type="EMBL" id="ADB16214.1"/>
    </source>
</evidence>
<proteinExistence type="predicted"/>
<accession>D2QXM9</accession>
<dbReference type="InterPro" id="IPR038765">
    <property type="entry name" value="Papain-like_cys_pep_sf"/>
</dbReference>
<reference evidence="2 3" key="1">
    <citation type="journal article" date="2009" name="Stand. Genomic Sci.">
        <title>Complete genome sequence of Pirellula staleyi type strain (ATCC 27377).</title>
        <authorList>
            <person name="Clum A."/>
            <person name="Tindall B.J."/>
            <person name="Sikorski J."/>
            <person name="Ivanova N."/>
            <person name="Mavrommatis K."/>
            <person name="Lucas S."/>
            <person name="Glavina del Rio T."/>
            <person name="Nolan M."/>
            <person name="Chen F."/>
            <person name="Tice H."/>
            <person name="Pitluck S."/>
            <person name="Cheng J.F."/>
            <person name="Chertkov O."/>
            <person name="Brettin T."/>
            <person name="Han C."/>
            <person name="Detter J.C."/>
            <person name="Kuske C."/>
            <person name="Bruce D."/>
            <person name="Goodwin L."/>
            <person name="Ovchinikova G."/>
            <person name="Pati A."/>
            <person name="Mikhailova N."/>
            <person name="Chen A."/>
            <person name="Palaniappan K."/>
            <person name="Land M."/>
            <person name="Hauser L."/>
            <person name="Chang Y.J."/>
            <person name="Jeffries C.D."/>
            <person name="Chain P."/>
            <person name="Rohde M."/>
            <person name="Goker M."/>
            <person name="Bristow J."/>
            <person name="Eisen J.A."/>
            <person name="Markowitz V."/>
            <person name="Hugenholtz P."/>
            <person name="Kyrpides N.C."/>
            <person name="Klenk H.P."/>
            <person name="Lapidus A."/>
        </authorList>
    </citation>
    <scope>NUCLEOTIDE SEQUENCE [LARGE SCALE GENOMIC DNA]</scope>
    <source>
        <strain evidence="3">ATCC 27377 / DSM 6068 / ICPB 4128</strain>
    </source>
</reference>
<dbReference type="KEGG" id="psl:Psta_1539"/>
<evidence type="ECO:0000313" key="3">
    <source>
        <dbReference type="Proteomes" id="UP000001887"/>
    </source>
</evidence>
<organism evidence="2 3">
    <name type="scientific">Pirellula staleyi (strain ATCC 27377 / DSM 6068 / ICPB 4128)</name>
    <name type="common">Pirella staleyi</name>
    <dbReference type="NCBI Taxonomy" id="530564"/>
    <lineage>
        <taxon>Bacteria</taxon>
        <taxon>Pseudomonadati</taxon>
        <taxon>Planctomycetota</taxon>
        <taxon>Planctomycetia</taxon>
        <taxon>Pirellulales</taxon>
        <taxon>Pirellulaceae</taxon>
        <taxon>Pirellula</taxon>
    </lineage>
</organism>
<dbReference type="InterPro" id="IPR002931">
    <property type="entry name" value="Transglutaminase-like"/>
</dbReference>
<dbReference type="Pfam" id="PF01841">
    <property type="entry name" value="Transglut_core"/>
    <property type="match status" value="1"/>
</dbReference>
<dbReference type="HOGENOM" id="CLU_862923_0_0_0"/>
<dbReference type="PANTHER" id="PTHR33490">
    <property type="entry name" value="BLR5614 PROTEIN-RELATED"/>
    <property type="match status" value="1"/>
</dbReference>